<dbReference type="RefSeq" id="WP_038183302.1">
    <property type="nucleotide sequence ID" value="NZ_CAWLWA010000093.1"/>
</dbReference>
<reference evidence="1" key="1">
    <citation type="submission" date="2013-07" db="EMBL/GenBank/DDBJ databases">
        <title>Sub-species coevolution in mutualistic symbiosis.</title>
        <authorList>
            <person name="Murfin K."/>
            <person name="Klassen J."/>
            <person name="Lee M."/>
            <person name="Forst S."/>
            <person name="Stock P."/>
            <person name="Goodrich-Blair H."/>
        </authorList>
    </citation>
    <scope>NUCLEOTIDE SEQUENCE [LARGE SCALE GENOMIC DNA]</scope>
    <source>
        <strain evidence="1">Intermedium</strain>
    </source>
</reference>
<protein>
    <submittedName>
        <fullName evidence="1">Uncharacterized protein</fullName>
    </submittedName>
</protein>
<dbReference type="EMBL" id="CBTB010000031">
    <property type="protein sequence ID" value="CDH31039.1"/>
    <property type="molecule type" value="Genomic_DNA"/>
</dbReference>
<evidence type="ECO:0000313" key="1">
    <source>
        <dbReference type="EMBL" id="CDH31039.1"/>
    </source>
</evidence>
<dbReference type="AlphaFoldDB" id="A0A077QC84"/>
<accession>A0A077QC84</accession>
<proteinExistence type="predicted"/>
<organism evidence="1">
    <name type="scientific">Xenorhabdus bovienii str. Intermedium</name>
    <dbReference type="NCBI Taxonomy" id="1379677"/>
    <lineage>
        <taxon>Bacteria</taxon>
        <taxon>Pseudomonadati</taxon>
        <taxon>Pseudomonadota</taxon>
        <taxon>Gammaproteobacteria</taxon>
        <taxon>Enterobacterales</taxon>
        <taxon>Morganellaceae</taxon>
        <taxon>Xenorhabdus</taxon>
    </lineage>
</organism>
<sequence length="60" mass="6475">MIAVIVFTKDKMAKLVIEEVEQGGMRLLKLVNTAPNRGANTAGIPLVSGNYFGSVWRVGL</sequence>
<dbReference type="Proteomes" id="UP000028480">
    <property type="component" value="Unassembled WGS sequence"/>
</dbReference>
<gene>
    <name evidence="1" type="ORF">XBI1_1260060</name>
</gene>
<name>A0A077QC84_XENBV</name>
<comment type="caution">
    <text evidence="1">The sequence shown here is derived from an EMBL/GenBank/DDBJ whole genome shotgun (WGS) entry which is preliminary data.</text>
</comment>
<dbReference type="HOGENOM" id="CLU_2940825_0_0_6"/>